<dbReference type="InterPro" id="IPR049192">
    <property type="entry name" value="DUF4246_C"/>
</dbReference>
<sequence length="79" mass="8838">MADACIQELRIKADLYERTGLIPVYDYSAAVLKSDTIMTAELAKSLQEAVKILEDIAPEQQDWHPGSDRKVLDLVHPSL</sequence>
<dbReference type="PANTHER" id="PTHR33119:SF1">
    <property type="entry name" value="FE2OG DIOXYGENASE DOMAIN-CONTAINING PROTEIN"/>
    <property type="match status" value="1"/>
</dbReference>
<feature type="domain" description="DUF4246" evidence="1">
    <location>
        <begin position="1"/>
        <end position="79"/>
    </location>
</feature>
<dbReference type="Pfam" id="PF14033">
    <property type="entry name" value="DUF4246"/>
    <property type="match status" value="1"/>
</dbReference>
<dbReference type="GeneID" id="59310746"/>
<dbReference type="PANTHER" id="PTHR33119">
    <property type="entry name" value="IFI3P"/>
    <property type="match status" value="1"/>
</dbReference>
<dbReference type="RefSeq" id="XP_036533157.1">
    <property type="nucleotide sequence ID" value="XM_036676028.1"/>
</dbReference>
<dbReference type="Proteomes" id="UP000547976">
    <property type="component" value="Unassembled WGS sequence"/>
</dbReference>
<keyword evidence="3" id="KW-1185">Reference proteome</keyword>
<name>A0A8H5P3X4_GIBSU</name>
<comment type="caution">
    <text evidence="2">The sequence shown here is derived from an EMBL/GenBank/DDBJ whole genome shotgun (WGS) entry which is preliminary data.</text>
</comment>
<dbReference type="AlphaFoldDB" id="A0A8H5P3X4"/>
<dbReference type="InterPro" id="IPR025340">
    <property type="entry name" value="DUF4246"/>
</dbReference>
<gene>
    <name evidence="2" type="ORF">FSUBG_11354</name>
</gene>
<accession>A0A8H5P3X4</accession>
<protein>
    <submittedName>
        <fullName evidence="2">Armadillo-like helical</fullName>
    </submittedName>
</protein>
<evidence type="ECO:0000313" key="3">
    <source>
        <dbReference type="Proteomes" id="UP000547976"/>
    </source>
</evidence>
<proteinExistence type="predicted"/>
<dbReference type="EMBL" id="JAAOAV010000214">
    <property type="protein sequence ID" value="KAF5588819.1"/>
    <property type="molecule type" value="Genomic_DNA"/>
</dbReference>
<reference evidence="2 3" key="1">
    <citation type="submission" date="2020-05" db="EMBL/GenBank/DDBJ databases">
        <title>Identification and distribution of gene clusters putatively required for synthesis of sphingolipid metabolism inhibitors in phylogenetically diverse species of the filamentous fungus Fusarium.</title>
        <authorList>
            <person name="Kim H.-S."/>
            <person name="Busman M."/>
            <person name="Brown D.W."/>
            <person name="Divon H."/>
            <person name="Uhlig S."/>
            <person name="Proctor R.H."/>
        </authorList>
    </citation>
    <scope>NUCLEOTIDE SEQUENCE [LARGE SCALE GENOMIC DNA]</scope>
    <source>
        <strain evidence="2 3">NRRL 66333</strain>
    </source>
</reference>
<evidence type="ECO:0000259" key="1">
    <source>
        <dbReference type="Pfam" id="PF14033"/>
    </source>
</evidence>
<evidence type="ECO:0000313" key="2">
    <source>
        <dbReference type="EMBL" id="KAF5588819.1"/>
    </source>
</evidence>
<dbReference type="OrthoDB" id="415532at2759"/>
<organism evidence="2 3">
    <name type="scientific">Gibberella subglutinans</name>
    <name type="common">Fusarium subglutinans</name>
    <dbReference type="NCBI Taxonomy" id="42677"/>
    <lineage>
        <taxon>Eukaryota</taxon>
        <taxon>Fungi</taxon>
        <taxon>Dikarya</taxon>
        <taxon>Ascomycota</taxon>
        <taxon>Pezizomycotina</taxon>
        <taxon>Sordariomycetes</taxon>
        <taxon>Hypocreomycetidae</taxon>
        <taxon>Hypocreales</taxon>
        <taxon>Nectriaceae</taxon>
        <taxon>Fusarium</taxon>
        <taxon>Fusarium fujikuroi species complex</taxon>
    </lineage>
</organism>